<evidence type="ECO:0000256" key="1">
    <source>
        <dbReference type="ARBA" id="ARBA00001946"/>
    </source>
</evidence>
<dbReference type="GO" id="GO:0006400">
    <property type="term" value="P:tRNA modification"/>
    <property type="evidence" value="ECO:0007669"/>
    <property type="project" value="TreeGrafter"/>
</dbReference>
<dbReference type="OrthoDB" id="9776390at2"/>
<keyword evidence="8 10" id="KW-0460">Magnesium</keyword>
<dbReference type="SUPFAM" id="SSF52540">
    <property type="entry name" value="P-loop containing nucleoside triphosphate hydrolases"/>
    <property type="match status" value="1"/>
</dbReference>
<dbReference type="InterPro" id="IPR018022">
    <property type="entry name" value="IPT"/>
</dbReference>
<comment type="function">
    <text evidence="2 10 12">Catalyzes the transfer of a dimethylallyl group onto the adenine at position 37 in tRNAs that read codons beginning with uridine, leading to the formation of N6-(dimethylallyl)adenosine (i(6)A).</text>
</comment>
<feature type="binding site" evidence="10">
    <location>
        <begin position="26"/>
        <end position="33"/>
    </location>
    <ligand>
        <name>ATP</name>
        <dbReference type="ChEBI" id="CHEBI:30616"/>
    </ligand>
</feature>
<feature type="site" description="Interaction with substrate tRNA" evidence="10">
    <location>
        <position position="117"/>
    </location>
</feature>
<comment type="caution">
    <text evidence="14">The sequence shown here is derived from an EMBL/GenBank/DDBJ whole genome shotgun (WGS) entry which is preliminary data.</text>
</comment>
<keyword evidence="4 10" id="KW-0808">Transferase</keyword>
<dbReference type="EC" id="2.5.1.75" evidence="10"/>
<evidence type="ECO:0000256" key="11">
    <source>
        <dbReference type="RuleBase" id="RU003783"/>
    </source>
</evidence>
<evidence type="ECO:0000256" key="9">
    <source>
        <dbReference type="ARBA" id="ARBA00049563"/>
    </source>
</evidence>
<dbReference type="PANTHER" id="PTHR11088:SF60">
    <property type="entry name" value="TRNA DIMETHYLALLYLTRANSFERASE"/>
    <property type="match status" value="1"/>
</dbReference>
<dbReference type="Pfam" id="PF01715">
    <property type="entry name" value="IPPT"/>
    <property type="match status" value="1"/>
</dbReference>
<sequence length="341" mass="35963">MTATPGPAPASRAHPAGSAPVVAVVGATATGKSALAVALAHRVDGEVVNADALQFYRGMDVGTAKATVAEREGVAHHLLDVMDVTEEASVARFQADARACFADIRARGRTPILVGGSGLYVRAALDVLDFPPTDPAVRAGLERELAERGEAALRAELADVDPASAERVQDARRLVRALEVHRVTGRPFSTYMPQRRTHPDVSPAVQIGLTIDRAVLHERIAARVHAMVAAGFADEVRALAARGLREGPTASRAIGYREMLAVLDGEVTEAAAIEQTIVATRRFARRQETWFGADPRVHWLPADAPDLVDRALEAVVRGEATPGSGAEDPADGGACSGRARP</sequence>
<evidence type="ECO:0000256" key="2">
    <source>
        <dbReference type="ARBA" id="ARBA00003213"/>
    </source>
</evidence>
<comment type="similarity">
    <text evidence="3 10 13">Belongs to the IPP transferase family.</text>
</comment>
<evidence type="ECO:0000256" key="7">
    <source>
        <dbReference type="ARBA" id="ARBA00022840"/>
    </source>
</evidence>
<keyword evidence="15" id="KW-1185">Reference proteome</keyword>
<protein>
    <recommendedName>
        <fullName evidence="10">tRNA dimethylallyltransferase</fullName>
        <ecNumber evidence="10">2.5.1.75</ecNumber>
    </recommendedName>
    <alternativeName>
        <fullName evidence="10">Dimethylallyl diphosphate:tRNA dimethylallyltransferase</fullName>
        <shortName evidence="10">DMAPP:tRNA dimethylallyltransferase</shortName>
        <shortName evidence="10">DMATase</shortName>
    </alternativeName>
    <alternativeName>
        <fullName evidence="10">Isopentenyl-diphosphate:tRNA isopentenyltransferase</fullName>
        <shortName evidence="10">IPP transferase</shortName>
        <shortName evidence="10">IPPT</shortName>
        <shortName evidence="10">IPTase</shortName>
    </alternativeName>
</protein>
<dbReference type="HAMAP" id="MF_00185">
    <property type="entry name" value="IPP_trans"/>
    <property type="match status" value="1"/>
</dbReference>
<keyword evidence="7 10" id="KW-0067">ATP-binding</keyword>
<dbReference type="AlphaFoldDB" id="A0A4Y8X4X3"/>
<accession>A0A4Y8X4X3</accession>
<gene>
    <name evidence="10" type="primary">miaA</name>
    <name evidence="14" type="ORF">BJ976_001470</name>
</gene>
<comment type="subunit">
    <text evidence="10">Monomer.</text>
</comment>
<dbReference type="InterPro" id="IPR027417">
    <property type="entry name" value="P-loop_NTPase"/>
</dbReference>
<evidence type="ECO:0000256" key="6">
    <source>
        <dbReference type="ARBA" id="ARBA00022741"/>
    </source>
</evidence>
<dbReference type="Gene3D" id="3.40.50.300">
    <property type="entry name" value="P-loop containing nucleotide triphosphate hydrolases"/>
    <property type="match status" value="1"/>
</dbReference>
<dbReference type="Proteomes" id="UP000560081">
    <property type="component" value="Unassembled WGS sequence"/>
</dbReference>
<evidence type="ECO:0000256" key="12">
    <source>
        <dbReference type="RuleBase" id="RU003784"/>
    </source>
</evidence>
<organism evidence="14 15">
    <name type="scientific">Micrococcus flavus</name>
    <dbReference type="NCBI Taxonomy" id="384602"/>
    <lineage>
        <taxon>Bacteria</taxon>
        <taxon>Bacillati</taxon>
        <taxon>Actinomycetota</taxon>
        <taxon>Actinomycetes</taxon>
        <taxon>Micrococcales</taxon>
        <taxon>Micrococcaceae</taxon>
        <taxon>Micrococcus</taxon>
    </lineage>
</organism>
<evidence type="ECO:0000256" key="5">
    <source>
        <dbReference type="ARBA" id="ARBA00022694"/>
    </source>
</evidence>
<feature type="site" description="Interaction with substrate tRNA" evidence="10">
    <location>
        <position position="138"/>
    </location>
</feature>
<keyword evidence="6 10" id="KW-0547">Nucleotide-binding</keyword>
<dbReference type="FunFam" id="1.10.20.140:FF:000001">
    <property type="entry name" value="tRNA dimethylallyltransferase"/>
    <property type="match status" value="1"/>
</dbReference>
<dbReference type="NCBIfam" id="TIGR00174">
    <property type="entry name" value="miaA"/>
    <property type="match status" value="1"/>
</dbReference>
<keyword evidence="5 10" id="KW-0819">tRNA processing</keyword>
<evidence type="ECO:0000256" key="4">
    <source>
        <dbReference type="ARBA" id="ARBA00022679"/>
    </source>
</evidence>
<comment type="catalytic activity">
    <reaction evidence="9 10 11">
        <text>adenosine(37) in tRNA + dimethylallyl diphosphate = N(6)-dimethylallyladenosine(37) in tRNA + diphosphate</text>
        <dbReference type="Rhea" id="RHEA:26482"/>
        <dbReference type="Rhea" id="RHEA-COMP:10162"/>
        <dbReference type="Rhea" id="RHEA-COMP:10375"/>
        <dbReference type="ChEBI" id="CHEBI:33019"/>
        <dbReference type="ChEBI" id="CHEBI:57623"/>
        <dbReference type="ChEBI" id="CHEBI:74411"/>
        <dbReference type="ChEBI" id="CHEBI:74415"/>
        <dbReference type="EC" id="2.5.1.75"/>
    </reaction>
</comment>
<evidence type="ECO:0000256" key="13">
    <source>
        <dbReference type="RuleBase" id="RU003785"/>
    </source>
</evidence>
<name>A0A4Y8X4X3_9MICC</name>
<dbReference type="Gene3D" id="1.10.20.140">
    <property type="match status" value="1"/>
</dbReference>
<dbReference type="GO" id="GO:0005524">
    <property type="term" value="F:ATP binding"/>
    <property type="evidence" value="ECO:0007669"/>
    <property type="project" value="UniProtKB-UniRule"/>
</dbReference>
<dbReference type="InterPro" id="IPR039657">
    <property type="entry name" value="Dimethylallyltransferase"/>
</dbReference>
<comment type="cofactor">
    <cofactor evidence="1 10">
        <name>Mg(2+)</name>
        <dbReference type="ChEBI" id="CHEBI:18420"/>
    </cofactor>
</comment>
<dbReference type="PANTHER" id="PTHR11088">
    <property type="entry name" value="TRNA DIMETHYLALLYLTRANSFERASE"/>
    <property type="match status" value="1"/>
</dbReference>
<feature type="binding site" evidence="10">
    <location>
        <begin position="28"/>
        <end position="33"/>
    </location>
    <ligand>
        <name>substrate</name>
    </ligand>
</feature>
<evidence type="ECO:0000256" key="10">
    <source>
        <dbReference type="HAMAP-Rule" id="MF_00185"/>
    </source>
</evidence>
<evidence type="ECO:0000256" key="3">
    <source>
        <dbReference type="ARBA" id="ARBA00005842"/>
    </source>
</evidence>
<dbReference type="GO" id="GO:0052381">
    <property type="term" value="F:tRNA dimethylallyltransferase activity"/>
    <property type="evidence" value="ECO:0007669"/>
    <property type="project" value="UniProtKB-UniRule"/>
</dbReference>
<reference evidence="14 15" key="1">
    <citation type="submission" date="2020-08" db="EMBL/GenBank/DDBJ databases">
        <title>Sequencing the genomes of 1000 actinobacteria strains.</title>
        <authorList>
            <person name="Klenk H.-P."/>
        </authorList>
    </citation>
    <scope>NUCLEOTIDE SEQUENCE [LARGE SCALE GENOMIC DNA]</scope>
    <source>
        <strain evidence="14 15">DSM 19079</strain>
    </source>
</reference>
<dbReference type="EMBL" id="JACHMC010000001">
    <property type="protein sequence ID" value="MBB4883119.1"/>
    <property type="molecule type" value="Genomic_DNA"/>
</dbReference>
<evidence type="ECO:0000313" key="14">
    <source>
        <dbReference type="EMBL" id="MBB4883119.1"/>
    </source>
</evidence>
<proteinExistence type="inferred from homology"/>
<dbReference type="RefSeq" id="WP_135028367.1">
    <property type="nucleotide sequence ID" value="NZ_BMLA01000001.1"/>
</dbReference>
<evidence type="ECO:0000313" key="15">
    <source>
        <dbReference type="Proteomes" id="UP000560081"/>
    </source>
</evidence>
<evidence type="ECO:0000256" key="8">
    <source>
        <dbReference type="ARBA" id="ARBA00022842"/>
    </source>
</evidence>
<comment type="caution">
    <text evidence="10">Lacks conserved residue(s) required for the propagation of feature annotation.</text>
</comment>